<accession>A0A074U2F5</accession>
<keyword evidence="2" id="KW-1185">Reference proteome</keyword>
<gene>
    <name evidence="1" type="ORF">DL1_08575</name>
</gene>
<organism evidence="1 2">
    <name type="scientific">Thioclava dalianensis</name>
    <dbReference type="NCBI Taxonomy" id="1185766"/>
    <lineage>
        <taxon>Bacteria</taxon>
        <taxon>Pseudomonadati</taxon>
        <taxon>Pseudomonadota</taxon>
        <taxon>Alphaproteobacteria</taxon>
        <taxon>Rhodobacterales</taxon>
        <taxon>Paracoccaceae</taxon>
        <taxon>Thioclava</taxon>
    </lineage>
</organism>
<reference evidence="1 2" key="1">
    <citation type="submission" date="2014-03" db="EMBL/GenBank/DDBJ databases">
        <title>The draft genome sequence of Thioclava dalianensis DLFJ1-1.</title>
        <authorList>
            <person name="Lai Q."/>
            <person name="Shao Z."/>
        </authorList>
    </citation>
    <scope>NUCLEOTIDE SEQUENCE [LARGE SCALE GENOMIC DNA]</scope>
    <source>
        <strain evidence="1 2">DLFJ1-1</strain>
    </source>
</reference>
<dbReference type="RefSeq" id="WP_038067976.1">
    <property type="nucleotide sequence ID" value="NZ_FOVB01000006.1"/>
</dbReference>
<dbReference type="Proteomes" id="UP000027725">
    <property type="component" value="Unassembled WGS sequence"/>
</dbReference>
<protein>
    <submittedName>
        <fullName evidence="1">Uncharacterized protein</fullName>
    </submittedName>
</protein>
<dbReference type="OrthoDB" id="7510885at2"/>
<dbReference type="STRING" id="1185766.SAMN05216224_10672"/>
<sequence>MANDLPSRILVWRGYPKLDHIGTWATTRYPDEAVPYVPADRALPWRDQLELKLLGKMMTDPADFGRFDTYWNIKAFVSDEITYDIARAILRDMTNRKLCDFRSGLFDEEGIVAGSGYGVTEAGAKHYESLMYYRPPEPIVKVKPLEWTDVEDPDSLFGIVARAPCVFPGDFEEYVIFDDALAENSVIEDDNTFWFDGRSKHPSLESAKAAAQADYEKTILSALHIGGDA</sequence>
<evidence type="ECO:0000313" key="1">
    <source>
        <dbReference type="EMBL" id="KEP68822.1"/>
    </source>
</evidence>
<dbReference type="EMBL" id="JHEH01000023">
    <property type="protein sequence ID" value="KEP68822.1"/>
    <property type="molecule type" value="Genomic_DNA"/>
</dbReference>
<proteinExistence type="predicted"/>
<dbReference type="AlphaFoldDB" id="A0A074U2F5"/>
<evidence type="ECO:0000313" key="2">
    <source>
        <dbReference type="Proteomes" id="UP000027725"/>
    </source>
</evidence>
<name>A0A074U2F5_9RHOB</name>
<comment type="caution">
    <text evidence="1">The sequence shown here is derived from an EMBL/GenBank/DDBJ whole genome shotgun (WGS) entry which is preliminary data.</text>
</comment>